<dbReference type="STRING" id="1236976.JCM16418_154"/>
<dbReference type="EMBL" id="BAVZ01000001">
    <property type="protein sequence ID" value="GAF06205.1"/>
    <property type="molecule type" value="Genomic_DNA"/>
</dbReference>
<dbReference type="Pfam" id="PF00570">
    <property type="entry name" value="HRDC"/>
    <property type="match status" value="1"/>
</dbReference>
<evidence type="ECO:0000313" key="2">
    <source>
        <dbReference type="EMBL" id="GAF06205.1"/>
    </source>
</evidence>
<dbReference type="GO" id="GO:0003676">
    <property type="term" value="F:nucleic acid binding"/>
    <property type="evidence" value="ECO:0007669"/>
    <property type="project" value="InterPro"/>
</dbReference>
<evidence type="ECO:0000313" key="3">
    <source>
        <dbReference type="Proteomes" id="UP000019364"/>
    </source>
</evidence>
<reference evidence="2 3" key="1">
    <citation type="journal article" date="2014" name="Genome Announc.">
        <title>Draft Genome Sequence of Paenibacillus pini JCM 16418T, Isolated from the Rhizosphere of Pine Tree.</title>
        <authorList>
            <person name="Yuki M."/>
            <person name="Oshima K."/>
            <person name="Suda W."/>
            <person name="Oshida Y."/>
            <person name="Kitamura K."/>
            <person name="Iida Y."/>
            <person name="Hattori M."/>
            <person name="Ohkuma M."/>
        </authorList>
    </citation>
    <scope>NUCLEOTIDE SEQUENCE [LARGE SCALE GENOMIC DNA]</scope>
    <source>
        <strain evidence="2 3">JCM 16418</strain>
    </source>
</reference>
<dbReference type="PROSITE" id="PS50967">
    <property type="entry name" value="HRDC"/>
    <property type="match status" value="1"/>
</dbReference>
<sequence length="307" mass="36327">MREYGNCWRDFLSGDDVLDSSWYEGSSWNEMLCIYRHELAIKLGEGFRPLIDGTFHEENELKGRNHVAQRLYCYSELHTNEELYAELTSWRRKKAAIERKAPYFIGSNRLLRLISAFVPQSLEELLQLPGFGESKAGEYGSEILEISCRSEREKGFPLDWVPQQVSNEEYMAWLYKQKEQKYKHDLEQYRTRRMMLRGIADGKNLLQLEQECELSRRDLLEMMENLEKEGYDTEPLIMYELQEMSEEEQKRVWSAYEELGDGYLKPVLQQVYGTDTVSGAAMELLYERIRLIRIRFRRSVESKQSVG</sequence>
<dbReference type="InterPro" id="IPR010997">
    <property type="entry name" value="HRDC-like_sf"/>
</dbReference>
<dbReference type="SMART" id="SM00341">
    <property type="entry name" value="HRDC"/>
    <property type="match status" value="1"/>
</dbReference>
<dbReference type="AlphaFoldDB" id="W7Y5X5"/>
<dbReference type="SUPFAM" id="SSF47819">
    <property type="entry name" value="HRDC-like"/>
    <property type="match status" value="1"/>
</dbReference>
<proteinExistence type="predicted"/>
<dbReference type="Gene3D" id="1.10.150.80">
    <property type="entry name" value="HRDC domain"/>
    <property type="match status" value="1"/>
</dbReference>
<feature type="domain" description="HRDC" evidence="1">
    <location>
        <begin position="77"/>
        <end position="157"/>
    </location>
</feature>
<protein>
    <recommendedName>
        <fullName evidence="1">HRDC domain-containing protein</fullName>
    </recommendedName>
</protein>
<organism evidence="2 3">
    <name type="scientific">Paenibacillus pini JCM 16418</name>
    <dbReference type="NCBI Taxonomy" id="1236976"/>
    <lineage>
        <taxon>Bacteria</taxon>
        <taxon>Bacillati</taxon>
        <taxon>Bacillota</taxon>
        <taxon>Bacilli</taxon>
        <taxon>Bacillales</taxon>
        <taxon>Paenibacillaceae</taxon>
        <taxon>Paenibacillus</taxon>
    </lineage>
</organism>
<dbReference type="InterPro" id="IPR002121">
    <property type="entry name" value="HRDC_dom"/>
</dbReference>
<dbReference type="GO" id="GO:0000166">
    <property type="term" value="F:nucleotide binding"/>
    <property type="evidence" value="ECO:0007669"/>
    <property type="project" value="InterPro"/>
</dbReference>
<accession>W7Y5X5</accession>
<name>W7Y5X5_9BACL</name>
<gene>
    <name evidence="2" type="ORF">JCM16418_154</name>
</gene>
<dbReference type="Proteomes" id="UP000019364">
    <property type="component" value="Unassembled WGS sequence"/>
</dbReference>
<dbReference type="InterPro" id="IPR044876">
    <property type="entry name" value="HRDC_dom_sf"/>
</dbReference>
<evidence type="ECO:0000259" key="1">
    <source>
        <dbReference type="PROSITE" id="PS50967"/>
    </source>
</evidence>
<dbReference type="eggNOG" id="COG0514">
    <property type="taxonomic scope" value="Bacteria"/>
</dbReference>
<keyword evidence="3" id="KW-1185">Reference proteome</keyword>
<comment type="caution">
    <text evidence="2">The sequence shown here is derived from an EMBL/GenBank/DDBJ whole genome shotgun (WGS) entry which is preliminary data.</text>
</comment>